<dbReference type="InterPro" id="IPR038870">
    <property type="entry name" value="UBAP1"/>
</dbReference>
<dbReference type="GO" id="GO:0000813">
    <property type="term" value="C:ESCRT I complex"/>
    <property type="evidence" value="ECO:0007669"/>
    <property type="project" value="InterPro"/>
</dbReference>
<feature type="compositionally biased region" description="Low complexity" evidence="1">
    <location>
        <begin position="23"/>
        <end position="40"/>
    </location>
</feature>
<dbReference type="CDD" id="cd14316">
    <property type="entry name" value="UBA2_UBAP1_like"/>
    <property type="match status" value="1"/>
</dbReference>
<feature type="region of interest" description="Disordered" evidence="1">
    <location>
        <begin position="1"/>
        <end position="86"/>
    </location>
</feature>
<dbReference type="SUPFAM" id="SSF46934">
    <property type="entry name" value="UBA-like"/>
    <property type="match status" value="1"/>
</dbReference>
<evidence type="ECO:0000256" key="1">
    <source>
        <dbReference type="SAM" id="MobiDB-lite"/>
    </source>
</evidence>
<organism evidence="3 4">
    <name type="scientific">Malus domestica</name>
    <name type="common">Apple</name>
    <name type="synonym">Pyrus malus</name>
    <dbReference type="NCBI Taxonomy" id="3750"/>
    <lineage>
        <taxon>Eukaryota</taxon>
        <taxon>Viridiplantae</taxon>
        <taxon>Streptophyta</taxon>
        <taxon>Embryophyta</taxon>
        <taxon>Tracheophyta</taxon>
        <taxon>Spermatophyta</taxon>
        <taxon>Magnoliopsida</taxon>
        <taxon>eudicotyledons</taxon>
        <taxon>Gunneridae</taxon>
        <taxon>Pentapetalae</taxon>
        <taxon>rosids</taxon>
        <taxon>fabids</taxon>
        <taxon>Rosales</taxon>
        <taxon>Rosaceae</taxon>
        <taxon>Amygdaloideae</taxon>
        <taxon>Maleae</taxon>
        <taxon>Malus</taxon>
    </lineage>
</organism>
<name>A0A498JH53_MALDO</name>
<dbReference type="AlphaFoldDB" id="A0A498JH53"/>
<reference evidence="3 4" key="1">
    <citation type="submission" date="2018-10" db="EMBL/GenBank/DDBJ databases">
        <title>A high-quality apple genome assembly.</title>
        <authorList>
            <person name="Hu J."/>
        </authorList>
    </citation>
    <scope>NUCLEOTIDE SEQUENCE [LARGE SCALE GENOMIC DNA]</scope>
    <source>
        <strain evidence="4">cv. HFTH1</strain>
        <tissue evidence="3">Young leaf</tissue>
    </source>
</reference>
<accession>A0A498JH53</accession>
<dbReference type="OrthoDB" id="2018023at2759"/>
<dbReference type="Pfam" id="PF21267">
    <property type="entry name" value="UBAP-1_UBA2"/>
    <property type="match status" value="1"/>
</dbReference>
<evidence type="ECO:0000259" key="2">
    <source>
        <dbReference type="PROSITE" id="PS50030"/>
    </source>
</evidence>
<evidence type="ECO:0000313" key="3">
    <source>
        <dbReference type="EMBL" id="RXH95169.1"/>
    </source>
</evidence>
<dbReference type="KEGG" id="mdm:103439838"/>
<dbReference type="PANTHER" id="PTHR15960:SF5">
    <property type="entry name" value="LD44032P"/>
    <property type="match status" value="1"/>
</dbReference>
<dbReference type="InterPro" id="IPR015940">
    <property type="entry name" value="UBA"/>
</dbReference>
<dbReference type="EMBL" id="RDQH01000333">
    <property type="protein sequence ID" value="RXH95169.1"/>
    <property type="molecule type" value="Genomic_DNA"/>
</dbReference>
<dbReference type="InterPro" id="IPR042575">
    <property type="entry name" value="UBAP1_C"/>
</dbReference>
<dbReference type="Gramene" id="mRNA:MD07G0236000">
    <property type="protein sequence ID" value="mRNA:MD07G0236000"/>
    <property type="gene ID" value="MD07G0236000"/>
</dbReference>
<dbReference type="GO" id="GO:0043162">
    <property type="term" value="P:ubiquitin-dependent protein catabolic process via the multivesicular body sorting pathway"/>
    <property type="evidence" value="ECO:0007669"/>
    <property type="project" value="InterPro"/>
</dbReference>
<evidence type="ECO:0000313" key="4">
    <source>
        <dbReference type="Proteomes" id="UP000290289"/>
    </source>
</evidence>
<feature type="compositionally biased region" description="Polar residues" evidence="1">
    <location>
        <begin position="8"/>
        <end position="22"/>
    </location>
</feature>
<keyword evidence="4" id="KW-1185">Reference proteome</keyword>
<feature type="region of interest" description="Disordered" evidence="1">
    <location>
        <begin position="131"/>
        <end position="155"/>
    </location>
</feature>
<feature type="compositionally biased region" description="Pro residues" evidence="1">
    <location>
        <begin position="137"/>
        <end position="148"/>
    </location>
</feature>
<dbReference type="PROSITE" id="PS50030">
    <property type="entry name" value="UBA"/>
    <property type="match status" value="1"/>
</dbReference>
<protein>
    <recommendedName>
        <fullName evidence="2">UBA domain-containing protein</fullName>
    </recommendedName>
</protein>
<dbReference type="GO" id="GO:0043130">
    <property type="term" value="F:ubiquitin binding"/>
    <property type="evidence" value="ECO:0007669"/>
    <property type="project" value="InterPro"/>
</dbReference>
<dbReference type="InterPro" id="IPR009060">
    <property type="entry name" value="UBA-like_sf"/>
</dbReference>
<dbReference type="Proteomes" id="UP000290289">
    <property type="component" value="Chromosome 7"/>
</dbReference>
<sequence length="227" mass="24574">MDYDYRSRSGQTPNYRPATSSAPSSHPMYGPPSSSSSMYPRVGQQSHAAVPPPYGGSAGRPLPHHQTANPPSSSSSGLGIRVTIKPDYRITPPPPLLLQVGDIPRSKFQFDFDLERKVLAELEKETPNWAKLGLQNLPPPRAVEPPSPSGSSADPVVSKYIASGLSREAVPLAVANHGDNPTKVREYVNAFTLLREMGFPQNAVAEALMMYDNDTDKALAHFLNNPS</sequence>
<feature type="compositionally biased region" description="Polar residues" evidence="1">
    <location>
        <begin position="66"/>
        <end position="77"/>
    </location>
</feature>
<proteinExistence type="predicted"/>
<feature type="domain" description="UBA" evidence="2">
    <location>
        <begin position="183"/>
        <end position="225"/>
    </location>
</feature>
<dbReference type="Gene3D" id="1.20.120.1920">
    <property type="entry name" value="UBAP1 SOUBA domain"/>
    <property type="match status" value="1"/>
</dbReference>
<dbReference type="SMR" id="A0A498JH53"/>
<dbReference type="PANTHER" id="PTHR15960">
    <property type="entry name" value="LD44032P"/>
    <property type="match status" value="1"/>
</dbReference>
<comment type="caution">
    <text evidence="3">The sequence shown here is derived from an EMBL/GenBank/DDBJ whole genome shotgun (WGS) entry which is preliminary data.</text>
</comment>
<dbReference type="InterPro" id="IPR049467">
    <property type="entry name" value="UBAP-1-like_UBA2"/>
</dbReference>
<gene>
    <name evidence="3" type="ORF">DVH24_024853</name>
</gene>